<accession>A0AAE0H874</accession>
<dbReference type="GeneID" id="87837857"/>
<evidence type="ECO:0000259" key="1">
    <source>
        <dbReference type="Pfam" id="PF01965"/>
    </source>
</evidence>
<dbReference type="SUPFAM" id="SSF52317">
    <property type="entry name" value="Class I glutamine amidotransferase-like"/>
    <property type="match status" value="1"/>
</dbReference>
<dbReference type="Proteomes" id="UP001278766">
    <property type="component" value="Unassembled WGS sequence"/>
</dbReference>
<dbReference type="PANTHER" id="PTHR43130">
    <property type="entry name" value="ARAC-FAMILY TRANSCRIPTIONAL REGULATOR"/>
    <property type="match status" value="1"/>
</dbReference>
<dbReference type="InterPro" id="IPR002818">
    <property type="entry name" value="DJ-1/PfpI"/>
</dbReference>
<reference evidence="2" key="1">
    <citation type="journal article" date="2023" name="Mol. Phylogenet. Evol.">
        <title>Genome-scale phylogeny and comparative genomics of the fungal order Sordariales.</title>
        <authorList>
            <person name="Hensen N."/>
            <person name="Bonometti L."/>
            <person name="Westerberg I."/>
            <person name="Brannstrom I.O."/>
            <person name="Guillou S."/>
            <person name="Cros-Aarteil S."/>
            <person name="Calhoun S."/>
            <person name="Haridas S."/>
            <person name="Kuo A."/>
            <person name="Mondo S."/>
            <person name="Pangilinan J."/>
            <person name="Riley R."/>
            <person name="LaButti K."/>
            <person name="Andreopoulos B."/>
            <person name="Lipzen A."/>
            <person name="Chen C."/>
            <person name="Yan M."/>
            <person name="Daum C."/>
            <person name="Ng V."/>
            <person name="Clum A."/>
            <person name="Steindorff A."/>
            <person name="Ohm R.A."/>
            <person name="Martin F."/>
            <person name="Silar P."/>
            <person name="Natvig D.O."/>
            <person name="Lalanne C."/>
            <person name="Gautier V."/>
            <person name="Ament-Velasquez S.L."/>
            <person name="Kruys A."/>
            <person name="Hutchinson M.I."/>
            <person name="Powell A.J."/>
            <person name="Barry K."/>
            <person name="Miller A.N."/>
            <person name="Grigoriev I.V."/>
            <person name="Debuchy R."/>
            <person name="Gladieux P."/>
            <person name="Hiltunen Thoren M."/>
            <person name="Johannesson H."/>
        </authorList>
    </citation>
    <scope>NUCLEOTIDE SEQUENCE</scope>
    <source>
        <strain evidence="2">CBS 168.71</strain>
    </source>
</reference>
<dbReference type="RefSeq" id="XP_062655287.1">
    <property type="nucleotide sequence ID" value="XM_062800909.1"/>
</dbReference>
<dbReference type="AlphaFoldDB" id="A0AAE0H874"/>
<dbReference type="InterPro" id="IPR052158">
    <property type="entry name" value="INH-QAR"/>
</dbReference>
<name>A0AAE0H874_9PEZI</name>
<reference evidence="2" key="2">
    <citation type="submission" date="2023-06" db="EMBL/GenBank/DDBJ databases">
        <authorList>
            <consortium name="Lawrence Berkeley National Laboratory"/>
            <person name="Haridas S."/>
            <person name="Hensen N."/>
            <person name="Bonometti L."/>
            <person name="Westerberg I."/>
            <person name="Brannstrom I.O."/>
            <person name="Guillou S."/>
            <person name="Cros-Aarteil S."/>
            <person name="Calhoun S."/>
            <person name="Kuo A."/>
            <person name="Mondo S."/>
            <person name="Pangilinan J."/>
            <person name="Riley R."/>
            <person name="Labutti K."/>
            <person name="Andreopoulos B."/>
            <person name="Lipzen A."/>
            <person name="Chen C."/>
            <person name="Yanf M."/>
            <person name="Daum C."/>
            <person name="Ng V."/>
            <person name="Clum A."/>
            <person name="Steindorff A."/>
            <person name="Ohm R."/>
            <person name="Martin F."/>
            <person name="Silar P."/>
            <person name="Natvig D."/>
            <person name="Lalanne C."/>
            <person name="Gautier V."/>
            <person name="Ament-Velasquez S.L."/>
            <person name="Kruys A."/>
            <person name="Hutchinson M.I."/>
            <person name="Powell A.J."/>
            <person name="Barry K."/>
            <person name="Miller A.N."/>
            <person name="Grigoriev I.V."/>
            <person name="Debuchy R."/>
            <person name="Gladieux P."/>
            <person name="Thoren M.H."/>
            <person name="Johannesson H."/>
        </authorList>
    </citation>
    <scope>NUCLEOTIDE SEQUENCE</scope>
    <source>
        <strain evidence="2">CBS 168.71</strain>
    </source>
</reference>
<sequence>MKTYVPGKPPKPKPTPLPPIKYGMILFRSFEPLDVFGPLEALHMLSKIRHLQLFLISETMEVVTTQPVVAAMNPMNSTMYPTLPPTHTLSTVPDDLDVLMIPGGLGTRSPLINATIDYIAATYPKVKYLITVCTGSALAARAGILDGKRATTNKASWDANVIYGPKVKWVPRARWVVDGNVWTSSGISAGIDATLAFIEEMYGKENATYVANLMEYERHGDPNRDPFSDVFNVAGAK</sequence>
<organism evidence="2 3">
    <name type="scientific">Chaetomium fimeti</name>
    <dbReference type="NCBI Taxonomy" id="1854472"/>
    <lineage>
        <taxon>Eukaryota</taxon>
        <taxon>Fungi</taxon>
        <taxon>Dikarya</taxon>
        <taxon>Ascomycota</taxon>
        <taxon>Pezizomycotina</taxon>
        <taxon>Sordariomycetes</taxon>
        <taxon>Sordariomycetidae</taxon>
        <taxon>Sordariales</taxon>
        <taxon>Chaetomiaceae</taxon>
        <taxon>Chaetomium</taxon>
    </lineage>
</organism>
<dbReference type="Gene3D" id="3.40.50.880">
    <property type="match status" value="1"/>
</dbReference>
<dbReference type="Pfam" id="PF01965">
    <property type="entry name" value="DJ-1_PfpI"/>
    <property type="match status" value="1"/>
</dbReference>
<protein>
    <submittedName>
        <fullName evidence="2">DJ-1/PfpI family protein</fullName>
    </submittedName>
</protein>
<gene>
    <name evidence="2" type="ORF">B0H64DRAFT_330020</name>
</gene>
<dbReference type="PANTHER" id="PTHR43130:SF15">
    <property type="entry name" value="THIJ_PFPI FAMILY PROTEIN (AFU_ORTHOLOGUE AFUA_5G14240)"/>
    <property type="match status" value="1"/>
</dbReference>
<evidence type="ECO:0000313" key="3">
    <source>
        <dbReference type="Proteomes" id="UP001278766"/>
    </source>
</evidence>
<comment type="caution">
    <text evidence="2">The sequence shown here is derived from an EMBL/GenBank/DDBJ whole genome shotgun (WGS) entry which is preliminary data.</text>
</comment>
<keyword evidence="3" id="KW-1185">Reference proteome</keyword>
<dbReference type="EMBL" id="JAUEPN010000008">
    <property type="protein sequence ID" value="KAK3291773.1"/>
    <property type="molecule type" value="Genomic_DNA"/>
</dbReference>
<proteinExistence type="predicted"/>
<feature type="domain" description="DJ-1/PfpI" evidence="1">
    <location>
        <begin position="24"/>
        <end position="199"/>
    </location>
</feature>
<evidence type="ECO:0000313" key="2">
    <source>
        <dbReference type="EMBL" id="KAK3291773.1"/>
    </source>
</evidence>
<dbReference type="InterPro" id="IPR029062">
    <property type="entry name" value="Class_I_gatase-like"/>
</dbReference>
<dbReference type="CDD" id="cd03139">
    <property type="entry name" value="GATase1_PfpI_2"/>
    <property type="match status" value="1"/>
</dbReference>